<comment type="similarity">
    <text evidence="4">In the C-terminal section; belongs to the transpeptidase family.</text>
</comment>
<evidence type="ECO:0000256" key="2">
    <source>
        <dbReference type="ARBA" id="ARBA00004401"/>
    </source>
</evidence>
<keyword evidence="16" id="KW-0573">Peptidoglycan synthesis</keyword>
<dbReference type="InterPro" id="IPR036950">
    <property type="entry name" value="PBP_transglycosylase"/>
</dbReference>
<dbReference type="GO" id="GO:0008360">
    <property type="term" value="P:regulation of cell shape"/>
    <property type="evidence" value="ECO:0007669"/>
    <property type="project" value="UniProtKB-KW"/>
</dbReference>
<dbReference type="InterPro" id="IPR001264">
    <property type="entry name" value="Glyco_trans_51"/>
</dbReference>
<keyword evidence="20" id="KW-0511">Multifunctional enzyme</keyword>
<dbReference type="RefSeq" id="WP_178978802.1">
    <property type="nucleotide sequence ID" value="NZ_JABXYR010000002.1"/>
</dbReference>
<keyword evidence="9" id="KW-0645">Protease</keyword>
<evidence type="ECO:0000256" key="24">
    <source>
        <dbReference type="ARBA" id="ARBA00049902"/>
    </source>
</evidence>
<evidence type="ECO:0000256" key="1">
    <source>
        <dbReference type="ARBA" id="ARBA00002624"/>
    </source>
</evidence>
<feature type="domain" description="Penicillin-binding protein transpeptidase" evidence="28">
    <location>
        <begin position="703"/>
        <end position="880"/>
    </location>
</feature>
<dbReference type="GO" id="GO:0005886">
    <property type="term" value="C:plasma membrane"/>
    <property type="evidence" value="ECO:0007669"/>
    <property type="project" value="UniProtKB-SubCell"/>
</dbReference>
<feature type="domain" description="Glycosyl transferase family 51" evidence="29">
    <location>
        <begin position="178"/>
        <end position="338"/>
    </location>
</feature>
<dbReference type="GO" id="GO:0008955">
    <property type="term" value="F:peptidoglycan glycosyltransferase activity"/>
    <property type="evidence" value="ECO:0007669"/>
    <property type="project" value="UniProtKB-EC"/>
</dbReference>
<keyword evidence="14" id="KW-0133">Cell shape</keyword>
<keyword evidence="8" id="KW-0121">Carboxypeptidase</keyword>
<evidence type="ECO:0000256" key="19">
    <source>
        <dbReference type="ARBA" id="ARBA00023251"/>
    </source>
</evidence>
<comment type="catalytic activity">
    <reaction evidence="22">
        <text>Preferential cleavage: (Ac)2-L-Lys-D-Ala-|-D-Ala. Also transpeptidation of peptidyl-alanyl moieties that are N-acyl substituents of D-alanine.</text>
        <dbReference type="EC" id="3.4.16.4"/>
    </reaction>
</comment>
<dbReference type="InterPro" id="IPR012338">
    <property type="entry name" value="Beta-lactam/transpept-like"/>
</dbReference>
<dbReference type="InterPro" id="IPR023346">
    <property type="entry name" value="Lysozyme-like_dom_sf"/>
</dbReference>
<evidence type="ECO:0000256" key="3">
    <source>
        <dbReference type="ARBA" id="ARBA00004752"/>
    </source>
</evidence>
<evidence type="ECO:0000256" key="20">
    <source>
        <dbReference type="ARBA" id="ARBA00023268"/>
    </source>
</evidence>
<evidence type="ECO:0000256" key="27">
    <source>
        <dbReference type="SAM" id="Phobius"/>
    </source>
</evidence>
<dbReference type="InterPro" id="IPR050396">
    <property type="entry name" value="Glycosyltr_51/Transpeptidase"/>
</dbReference>
<dbReference type="AlphaFoldDB" id="A0A7Y8VSU6"/>
<keyword evidence="19" id="KW-0046">Antibiotic resistance</keyword>
<sequence length="1004" mass="110246">MKSDKDNISKNEREIDEFLSKFEALDEDDSANAPVEHGTADSSQSSKGHKNNKNKRNNKGIKRSASKSSKKKSGASLSGLIRGNGEPLKDRLFLKDNPYYNPSLGADVIVNGKKIKNTPKVVSKDKIAKDIVGLLVILFVLAILYTFIIISTAPKIDPENIYDSVAQSSVVYDDQGKKVDTVFYNQDRQLISYKQMPKNMINAFVALEDKTFWKHHGFNWTRMAGAVVQSFTGSGHISGTSTITQQLARNVYLPKIKSQRSVRRKILEMYYASQIERTLSKEQIVEAYLNTIYLGFGSYGVYSASHAYFSKDPKDLSLEECAALAALPQAPDTYALVKLAGKDSVTEGDTNIILRNPDTYIANDMSKNRRDTALKLMHDQGYITDKDFKAAYHKNLIDFINPSVKSNKGVNSYFNEYLIDEVSRDLQKKYDISPQEAERMIYTGGLQIHSTMDSTAQKVAVEEFKNSSNFPSLVSIRKDSSGNVISSSGNIILYDYNDSFNSEGNFTLGKDEVSFGKDGSATIKRGKRLNIYTTKTGGKVNYSLEFKKQYVQEKGTLYIYSGGYINVPSKYKKLDSNDDLVIDKSYFKDFPNSMVKSGNTLVIKPDAYSLNEKTIQPQAAMVIVGVGTGEIKAMVGGRGQSGSRLYNRALNPRQSGSSIKPLSVYGAALQKSYEYAEKGETWPMVDYKHDKQGTRGYGDYLTASSTIVDEPMTFNGKTWPKNSNNRYSGAVSMRKGIQQSINTVAVKIQLQVGNEYSADLLKKFGLTTIVTEGATSDMNSAALALGGLTKGVIPLEMAQAFAVFPNGGVRQSSIAYTTVTDRYGKVLLKSKSKKTKVLDEGVAFIMTDMLKSVITQGIAGPAAVSGTQAGGKTGTTNDKYDIWFDGFTAKYAASLWIGTDVNIKLSSMSEMAARLWGKIMNQIPAAKTGKYNAAPDNVIRIGNEYYTKGTEKGRSSYVRREATTQRQTTGETEADASDSEQQSSTDSGTSSPSTPPSGPTIPGA</sequence>
<evidence type="ECO:0000256" key="22">
    <source>
        <dbReference type="ARBA" id="ARBA00034000"/>
    </source>
</evidence>
<dbReference type="EMBL" id="JABXYR010000002">
    <property type="protein sequence ID" value="NWO23996.1"/>
    <property type="molecule type" value="Genomic_DNA"/>
</dbReference>
<dbReference type="EC" id="3.4.16.4" evidence="6"/>
<feature type="region of interest" description="Disordered" evidence="26">
    <location>
        <begin position="951"/>
        <end position="1004"/>
    </location>
</feature>
<name>A0A7Y8VSU6_9FIRM</name>
<evidence type="ECO:0000256" key="6">
    <source>
        <dbReference type="ARBA" id="ARBA00012448"/>
    </source>
</evidence>
<evidence type="ECO:0000256" key="7">
    <source>
        <dbReference type="ARBA" id="ARBA00018638"/>
    </source>
</evidence>
<comment type="caution">
    <text evidence="30">The sequence shown here is derived from an EMBL/GenBank/DDBJ whole genome shotgun (WGS) entry which is preliminary data.</text>
</comment>
<dbReference type="Gene3D" id="3.40.710.10">
    <property type="entry name" value="DD-peptidase/beta-lactamase superfamily"/>
    <property type="match status" value="1"/>
</dbReference>
<dbReference type="InterPro" id="IPR001460">
    <property type="entry name" value="PCN-bd_Tpept"/>
</dbReference>
<evidence type="ECO:0000256" key="21">
    <source>
        <dbReference type="ARBA" id="ARBA00023316"/>
    </source>
</evidence>
<evidence type="ECO:0000256" key="23">
    <source>
        <dbReference type="ARBA" id="ARBA00044770"/>
    </source>
</evidence>
<keyword evidence="13" id="KW-0378">Hydrolase</keyword>
<protein>
    <recommendedName>
        <fullName evidence="7">Penicillin-binding protein 1A</fullName>
        <ecNumber evidence="23">2.4.99.28</ecNumber>
        <ecNumber evidence="6">3.4.16.4</ecNumber>
    </recommendedName>
</protein>
<feature type="transmembrane region" description="Helical" evidence="27">
    <location>
        <begin position="131"/>
        <end position="150"/>
    </location>
</feature>
<dbReference type="UniPathway" id="UPA00219"/>
<evidence type="ECO:0000256" key="17">
    <source>
        <dbReference type="ARBA" id="ARBA00022989"/>
    </source>
</evidence>
<accession>A0A7Y8VSU6</accession>
<dbReference type="GO" id="GO:0006508">
    <property type="term" value="P:proteolysis"/>
    <property type="evidence" value="ECO:0007669"/>
    <property type="project" value="UniProtKB-KW"/>
</dbReference>
<evidence type="ECO:0000256" key="8">
    <source>
        <dbReference type="ARBA" id="ARBA00022645"/>
    </source>
</evidence>
<evidence type="ECO:0000313" key="31">
    <source>
        <dbReference type="Proteomes" id="UP000526307"/>
    </source>
</evidence>
<keyword evidence="15" id="KW-0735">Signal-anchor</keyword>
<keyword evidence="17 27" id="KW-1133">Transmembrane helix</keyword>
<feature type="compositionally biased region" description="Basic and acidic residues" evidence="26">
    <location>
        <begin position="951"/>
        <end position="963"/>
    </location>
</feature>
<dbReference type="SUPFAM" id="SSF56601">
    <property type="entry name" value="beta-lactamase/transpeptidase-like"/>
    <property type="match status" value="1"/>
</dbReference>
<evidence type="ECO:0000256" key="10">
    <source>
        <dbReference type="ARBA" id="ARBA00022676"/>
    </source>
</evidence>
<dbReference type="FunFam" id="1.10.3810.10:FF:000001">
    <property type="entry name" value="Penicillin-binding protein 1A"/>
    <property type="match status" value="1"/>
</dbReference>
<evidence type="ECO:0000256" key="15">
    <source>
        <dbReference type="ARBA" id="ARBA00022968"/>
    </source>
</evidence>
<dbReference type="GO" id="GO:0046677">
    <property type="term" value="P:response to antibiotic"/>
    <property type="evidence" value="ECO:0007669"/>
    <property type="project" value="UniProtKB-KW"/>
</dbReference>
<evidence type="ECO:0000256" key="18">
    <source>
        <dbReference type="ARBA" id="ARBA00023136"/>
    </source>
</evidence>
<comment type="pathway">
    <text evidence="3">Cell wall biogenesis; peptidoglycan biosynthesis.</text>
</comment>
<evidence type="ECO:0000256" key="5">
    <source>
        <dbReference type="ARBA" id="ARBA00007739"/>
    </source>
</evidence>
<evidence type="ECO:0000256" key="11">
    <source>
        <dbReference type="ARBA" id="ARBA00022679"/>
    </source>
</evidence>
<evidence type="ECO:0000256" key="9">
    <source>
        <dbReference type="ARBA" id="ARBA00022670"/>
    </source>
</evidence>
<gene>
    <name evidence="30" type="ORF">HW270_08030</name>
</gene>
<dbReference type="GO" id="GO:0009252">
    <property type="term" value="P:peptidoglycan biosynthetic process"/>
    <property type="evidence" value="ECO:0007669"/>
    <property type="project" value="UniProtKB-UniPathway"/>
</dbReference>
<dbReference type="EC" id="2.4.99.28" evidence="23"/>
<dbReference type="Gene3D" id="1.10.3810.10">
    <property type="entry name" value="Biosynthetic peptidoglycan transglycosylase-like"/>
    <property type="match status" value="1"/>
</dbReference>
<evidence type="ECO:0000259" key="29">
    <source>
        <dbReference type="Pfam" id="PF00912"/>
    </source>
</evidence>
<feature type="compositionally biased region" description="Basic residues" evidence="26">
    <location>
        <begin position="47"/>
        <end position="73"/>
    </location>
</feature>
<organism evidence="30 31">
    <name type="scientific">Mogibacterium timidum</name>
    <dbReference type="NCBI Taxonomy" id="35519"/>
    <lineage>
        <taxon>Bacteria</taxon>
        <taxon>Bacillati</taxon>
        <taxon>Bacillota</taxon>
        <taxon>Clostridia</taxon>
        <taxon>Peptostreptococcales</taxon>
        <taxon>Anaerovoracaceae</taxon>
        <taxon>Mogibacterium</taxon>
    </lineage>
</organism>
<feature type="compositionally biased region" description="Low complexity" evidence="26">
    <location>
        <begin position="979"/>
        <end position="992"/>
    </location>
</feature>
<comment type="catalytic activity">
    <reaction evidence="24">
        <text>[GlcNAc-(1-&gt;4)-Mur2Ac(oyl-L-Ala-gamma-D-Glu-L-Lys-D-Ala-D-Ala)](n)-di-trans,octa-cis-undecaprenyl diphosphate + beta-D-GlcNAc-(1-&gt;4)-Mur2Ac(oyl-L-Ala-gamma-D-Glu-L-Lys-D-Ala-D-Ala)-di-trans,octa-cis-undecaprenyl diphosphate = [GlcNAc-(1-&gt;4)-Mur2Ac(oyl-L-Ala-gamma-D-Glu-L-Lys-D-Ala-D-Ala)](n+1)-di-trans,octa-cis-undecaprenyl diphosphate + di-trans,octa-cis-undecaprenyl diphosphate + H(+)</text>
        <dbReference type="Rhea" id="RHEA:23708"/>
        <dbReference type="Rhea" id="RHEA-COMP:9602"/>
        <dbReference type="Rhea" id="RHEA-COMP:9603"/>
        <dbReference type="ChEBI" id="CHEBI:15378"/>
        <dbReference type="ChEBI" id="CHEBI:58405"/>
        <dbReference type="ChEBI" id="CHEBI:60033"/>
        <dbReference type="ChEBI" id="CHEBI:78435"/>
        <dbReference type="EC" id="2.4.99.28"/>
    </reaction>
</comment>
<comment type="pathway">
    <text evidence="25">Glycan biosynthesis.</text>
</comment>
<dbReference type="GO" id="GO:0071555">
    <property type="term" value="P:cell wall organization"/>
    <property type="evidence" value="ECO:0007669"/>
    <property type="project" value="UniProtKB-KW"/>
</dbReference>
<keyword evidence="18 27" id="KW-0472">Membrane</keyword>
<keyword evidence="12 27" id="KW-0812">Transmembrane</keyword>
<evidence type="ECO:0000256" key="26">
    <source>
        <dbReference type="SAM" id="MobiDB-lite"/>
    </source>
</evidence>
<evidence type="ECO:0000256" key="13">
    <source>
        <dbReference type="ARBA" id="ARBA00022801"/>
    </source>
</evidence>
<evidence type="ECO:0000256" key="25">
    <source>
        <dbReference type="ARBA" id="ARBA00060592"/>
    </source>
</evidence>
<keyword evidence="10" id="KW-0328">Glycosyltransferase</keyword>
<comment type="function">
    <text evidence="1">Cell wall formation. Synthesis of cross-linked peptidoglycan from the lipid intermediates. The enzyme has a penicillin-insensitive transglycosylase N-terminal domain (formation of linear glycan strands) and a penicillin-sensitive transpeptidase C-terminal domain (cross-linking of the peptide subunits).</text>
</comment>
<dbReference type="PANTHER" id="PTHR32282">
    <property type="entry name" value="BINDING PROTEIN TRANSPEPTIDASE, PUTATIVE-RELATED"/>
    <property type="match status" value="1"/>
</dbReference>
<reference evidence="30 31" key="1">
    <citation type="submission" date="2020-06" db="EMBL/GenBank/DDBJ databases">
        <title>Mogibacterium timidum strain W9173 genomic sequence.</title>
        <authorList>
            <person name="Wade W.G."/>
            <person name="Johnston C.D."/>
            <person name="Chen T."/>
            <person name="Dewhirst F.E."/>
        </authorList>
    </citation>
    <scope>NUCLEOTIDE SEQUENCE [LARGE SCALE GENOMIC DNA]</scope>
    <source>
        <strain evidence="30 31">W9173</strain>
    </source>
</reference>
<comment type="similarity">
    <text evidence="5">In the N-terminal section; belongs to the glycosyltransferase 51 family.</text>
</comment>
<dbReference type="Pfam" id="PF00912">
    <property type="entry name" value="Transgly"/>
    <property type="match status" value="1"/>
</dbReference>
<feature type="region of interest" description="Disordered" evidence="26">
    <location>
        <begin position="19"/>
        <end position="82"/>
    </location>
</feature>
<evidence type="ECO:0000256" key="4">
    <source>
        <dbReference type="ARBA" id="ARBA00007090"/>
    </source>
</evidence>
<dbReference type="PANTHER" id="PTHR32282:SF33">
    <property type="entry name" value="PEPTIDOGLYCAN GLYCOSYLTRANSFERASE"/>
    <property type="match status" value="1"/>
</dbReference>
<evidence type="ECO:0000256" key="14">
    <source>
        <dbReference type="ARBA" id="ARBA00022960"/>
    </source>
</evidence>
<dbReference type="SUPFAM" id="SSF53955">
    <property type="entry name" value="Lysozyme-like"/>
    <property type="match status" value="1"/>
</dbReference>
<keyword evidence="21" id="KW-0961">Cell wall biogenesis/degradation</keyword>
<comment type="subcellular location">
    <subcellularLocation>
        <location evidence="2">Cell membrane</location>
        <topology evidence="2">Single-pass type II membrane protein</topology>
    </subcellularLocation>
</comment>
<keyword evidence="31" id="KW-1185">Reference proteome</keyword>
<evidence type="ECO:0000313" key="30">
    <source>
        <dbReference type="EMBL" id="NWO23996.1"/>
    </source>
</evidence>
<dbReference type="Proteomes" id="UP000526307">
    <property type="component" value="Unassembled WGS sequence"/>
</dbReference>
<evidence type="ECO:0000256" key="16">
    <source>
        <dbReference type="ARBA" id="ARBA00022984"/>
    </source>
</evidence>
<dbReference type="GO" id="GO:0009002">
    <property type="term" value="F:serine-type D-Ala-D-Ala carboxypeptidase activity"/>
    <property type="evidence" value="ECO:0007669"/>
    <property type="project" value="UniProtKB-EC"/>
</dbReference>
<evidence type="ECO:0000259" key="28">
    <source>
        <dbReference type="Pfam" id="PF00905"/>
    </source>
</evidence>
<keyword evidence="11" id="KW-0808">Transferase</keyword>
<dbReference type="GO" id="GO:0008658">
    <property type="term" value="F:penicillin binding"/>
    <property type="evidence" value="ECO:0007669"/>
    <property type="project" value="InterPro"/>
</dbReference>
<evidence type="ECO:0000256" key="12">
    <source>
        <dbReference type="ARBA" id="ARBA00022692"/>
    </source>
</evidence>
<dbReference type="Pfam" id="PF00905">
    <property type="entry name" value="Transpeptidase"/>
    <property type="match status" value="1"/>
</dbReference>
<proteinExistence type="inferred from homology"/>
<feature type="compositionally biased region" description="Pro residues" evidence="26">
    <location>
        <begin position="993"/>
        <end position="1004"/>
    </location>
</feature>